<evidence type="ECO:0000256" key="4">
    <source>
        <dbReference type="ARBA" id="ARBA00023136"/>
    </source>
</evidence>
<feature type="transmembrane region" description="Helical" evidence="5">
    <location>
        <begin position="480"/>
        <end position="499"/>
    </location>
</feature>
<dbReference type="InterPro" id="IPR011701">
    <property type="entry name" value="MFS"/>
</dbReference>
<dbReference type="Proteomes" id="UP000016924">
    <property type="component" value="Unassembled WGS sequence"/>
</dbReference>
<dbReference type="HOGENOM" id="CLU_008455_13_6_1"/>
<dbReference type="PANTHER" id="PTHR23502">
    <property type="entry name" value="MAJOR FACILITATOR SUPERFAMILY"/>
    <property type="match status" value="1"/>
</dbReference>
<dbReference type="InterPro" id="IPR020846">
    <property type="entry name" value="MFS_dom"/>
</dbReference>
<keyword evidence="3 5" id="KW-1133">Transmembrane helix</keyword>
<sequence>MKAQKTFDRDAAELSKVETLGSLRLRHHETNEIILIPTPSNDPNDPLNWPDHHITLKLTGYRSTAYRYYIASLLCLAIFFCNFLAAGPTVAIIDITIYFFGPPGPNFVAHISKVAYFFTTTALLQGMGNLIWMPLIVKYGRRPVYVSSFILYTACAAWAGGAKTYGNELAARIIMGFAAGAAECMAPLTIADIFFLHERGTIMALYTCALSCGVGGGIIIAGLITIRHDWRMIYWVAVALIGAATLLVIFTFPETSYNRSGATITGLNATSEPSALHDTRRSLKEKPQFVEEEHHALTVALQKHSYWQDLRIFTGTYTQESFWKLFIRPVILLCLPPVLWATLVMSVTIGFLVAITSNFATAFETVYHFKPWQSGLCFIASIIGSLIAIFFGGHLSDHIADYFTRRNGGIREPEMRLPALAISVVTGPLALILYGVGIEKQLHWMCATVGLGLLNFTIVQATNVTLVYTIDAYRPVAGEITVTQFAFKSAFGFLLSFYTNPWIARSGYMNAFGTMAGISAAVMLCALPFYFFGKGIRHATWHWPVVKRLAHWSEDREVGE</sequence>
<dbReference type="GeneID" id="19904771"/>
<comment type="subcellular location">
    <subcellularLocation>
        <location evidence="1">Membrane</location>
        <topology evidence="1">Multi-pass membrane protein</topology>
    </subcellularLocation>
</comment>
<dbReference type="InterPro" id="IPR036259">
    <property type="entry name" value="MFS_trans_sf"/>
</dbReference>
<name>R7Z220_CONA1</name>
<evidence type="ECO:0000313" key="8">
    <source>
        <dbReference type="Proteomes" id="UP000016924"/>
    </source>
</evidence>
<feature type="transmembrane region" description="Helical" evidence="5">
    <location>
        <begin position="203"/>
        <end position="226"/>
    </location>
</feature>
<keyword evidence="4 5" id="KW-0472">Membrane</keyword>
<gene>
    <name evidence="7" type="ORF">W97_07460</name>
</gene>
<reference evidence="8" key="1">
    <citation type="submission" date="2012-06" db="EMBL/GenBank/DDBJ databases">
        <title>The genome sequence of Coniosporium apollinis CBS 100218.</title>
        <authorList>
            <consortium name="The Broad Institute Genome Sequencing Platform"/>
            <person name="Cuomo C."/>
            <person name="Gorbushina A."/>
            <person name="Noack S."/>
            <person name="Walker B."/>
            <person name="Young S.K."/>
            <person name="Zeng Q."/>
            <person name="Gargeya S."/>
            <person name="Fitzgerald M."/>
            <person name="Haas B."/>
            <person name="Abouelleil A."/>
            <person name="Alvarado L."/>
            <person name="Arachchi H.M."/>
            <person name="Berlin A.M."/>
            <person name="Chapman S.B."/>
            <person name="Goldberg J."/>
            <person name="Griggs A."/>
            <person name="Gujja S."/>
            <person name="Hansen M."/>
            <person name="Howarth C."/>
            <person name="Imamovic A."/>
            <person name="Larimer J."/>
            <person name="McCowan C."/>
            <person name="Montmayeur A."/>
            <person name="Murphy C."/>
            <person name="Neiman D."/>
            <person name="Pearson M."/>
            <person name="Priest M."/>
            <person name="Roberts A."/>
            <person name="Saif S."/>
            <person name="Shea T."/>
            <person name="Sisk P."/>
            <person name="Sykes S."/>
            <person name="Wortman J."/>
            <person name="Nusbaum C."/>
            <person name="Birren B."/>
        </authorList>
    </citation>
    <scope>NUCLEOTIDE SEQUENCE [LARGE SCALE GENOMIC DNA]</scope>
    <source>
        <strain evidence="8">CBS 100218</strain>
    </source>
</reference>
<evidence type="ECO:0000313" key="7">
    <source>
        <dbReference type="EMBL" id="EON68202.1"/>
    </source>
</evidence>
<keyword evidence="8" id="KW-1185">Reference proteome</keyword>
<feature type="transmembrane region" description="Helical" evidence="5">
    <location>
        <begin position="442"/>
        <end position="468"/>
    </location>
</feature>
<dbReference type="eggNOG" id="KOG0255">
    <property type="taxonomic scope" value="Eukaryota"/>
</dbReference>
<protein>
    <recommendedName>
        <fullName evidence="6">Major facilitator superfamily (MFS) profile domain-containing protein</fullName>
    </recommendedName>
</protein>
<dbReference type="AlphaFoldDB" id="R7Z220"/>
<feature type="domain" description="Major facilitator superfamily (MFS) profile" evidence="6">
    <location>
        <begin position="70"/>
        <end position="537"/>
    </location>
</feature>
<evidence type="ECO:0000256" key="3">
    <source>
        <dbReference type="ARBA" id="ARBA00022989"/>
    </source>
</evidence>
<feature type="transmembrane region" description="Helical" evidence="5">
    <location>
        <begin position="417"/>
        <end position="436"/>
    </location>
</feature>
<dbReference type="GO" id="GO:0005886">
    <property type="term" value="C:plasma membrane"/>
    <property type="evidence" value="ECO:0007669"/>
    <property type="project" value="TreeGrafter"/>
</dbReference>
<feature type="transmembrane region" description="Helical" evidence="5">
    <location>
        <begin position="144"/>
        <end position="161"/>
    </location>
</feature>
<evidence type="ECO:0000256" key="1">
    <source>
        <dbReference type="ARBA" id="ARBA00004141"/>
    </source>
</evidence>
<dbReference type="SUPFAM" id="SSF103473">
    <property type="entry name" value="MFS general substrate transporter"/>
    <property type="match status" value="1"/>
</dbReference>
<feature type="transmembrane region" description="Helical" evidence="5">
    <location>
        <begin position="173"/>
        <end position="196"/>
    </location>
</feature>
<dbReference type="Pfam" id="PF07690">
    <property type="entry name" value="MFS_1"/>
    <property type="match status" value="1"/>
</dbReference>
<feature type="transmembrane region" description="Helical" evidence="5">
    <location>
        <begin position="511"/>
        <end position="532"/>
    </location>
</feature>
<dbReference type="Gene3D" id="1.20.1250.20">
    <property type="entry name" value="MFS general substrate transporter like domains"/>
    <property type="match status" value="1"/>
</dbReference>
<dbReference type="OrthoDB" id="268400at2759"/>
<dbReference type="EMBL" id="JH767594">
    <property type="protein sequence ID" value="EON68202.1"/>
    <property type="molecule type" value="Genomic_DNA"/>
</dbReference>
<evidence type="ECO:0000256" key="5">
    <source>
        <dbReference type="SAM" id="Phobius"/>
    </source>
</evidence>
<feature type="transmembrane region" description="Helical" evidence="5">
    <location>
        <begin position="330"/>
        <end position="355"/>
    </location>
</feature>
<accession>R7Z220</accession>
<dbReference type="GO" id="GO:0022857">
    <property type="term" value="F:transmembrane transporter activity"/>
    <property type="evidence" value="ECO:0007669"/>
    <property type="project" value="InterPro"/>
</dbReference>
<feature type="transmembrane region" description="Helical" evidence="5">
    <location>
        <begin position="113"/>
        <end position="132"/>
    </location>
</feature>
<proteinExistence type="predicted"/>
<dbReference type="PROSITE" id="PS50850">
    <property type="entry name" value="MFS"/>
    <property type="match status" value="1"/>
</dbReference>
<feature type="transmembrane region" description="Helical" evidence="5">
    <location>
        <begin position="232"/>
        <end position="252"/>
    </location>
</feature>
<feature type="transmembrane region" description="Helical" evidence="5">
    <location>
        <begin position="68"/>
        <end position="101"/>
    </location>
</feature>
<feature type="transmembrane region" description="Helical" evidence="5">
    <location>
        <begin position="375"/>
        <end position="396"/>
    </location>
</feature>
<organism evidence="7 8">
    <name type="scientific">Coniosporium apollinis (strain CBS 100218)</name>
    <name type="common">Rock-inhabiting black yeast</name>
    <dbReference type="NCBI Taxonomy" id="1168221"/>
    <lineage>
        <taxon>Eukaryota</taxon>
        <taxon>Fungi</taxon>
        <taxon>Dikarya</taxon>
        <taxon>Ascomycota</taxon>
        <taxon>Pezizomycotina</taxon>
        <taxon>Dothideomycetes</taxon>
        <taxon>Dothideomycetes incertae sedis</taxon>
        <taxon>Coniosporium</taxon>
    </lineage>
</organism>
<dbReference type="RefSeq" id="XP_007783519.1">
    <property type="nucleotide sequence ID" value="XM_007785329.1"/>
</dbReference>
<keyword evidence="2 5" id="KW-0812">Transmembrane</keyword>
<evidence type="ECO:0000256" key="2">
    <source>
        <dbReference type="ARBA" id="ARBA00022692"/>
    </source>
</evidence>
<dbReference type="OMA" id="ITISLHW"/>
<dbReference type="PANTHER" id="PTHR23502:SF34">
    <property type="entry name" value="PROTEIN HOL1"/>
    <property type="match status" value="1"/>
</dbReference>
<evidence type="ECO:0000259" key="6">
    <source>
        <dbReference type="PROSITE" id="PS50850"/>
    </source>
</evidence>
<dbReference type="STRING" id="1168221.R7Z220"/>